<comment type="caution">
    <text evidence="1">The sequence shown here is derived from an EMBL/GenBank/DDBJ whole genome shotgun (WGS) entry which is preliminary data.</text>
</comment>
<gene>
    <name evidence="1" type="ORF">BDN70DRAFT_876417</name>
</gene>
<evidence type="ECO:0000313" key="1">
    <source>
        <dbReference type="EMBL" id="KAF9481433.1"/>
    </source>
</evidence>
<proteinExistence type="predicted"/>
<dbReference type="OrthoDB" id="3143640at2759"/>
<keyword evidence="2" id="KW-1185">Reference proteome</keyword>
<dbReference type="EMBL" id="MU155179">
    <property type="protein sequence ID" value="KAF9481433.1"/>
    <property type="molecule type" value="Genomic_DNA"/>
</dbReference>
<evidence type="ECO:0000313" key="2">
    <source>
        <dbReference type="Proteomes" id="UP000807469"/>
    </source>
</evidence>
<dbReference type="Proteomes" id="UP000807469">
    <property type="component" value="Unassembled WGS sequence"/>
</dbReference>
<reference evidence="1" key="1">
    <citation type="submission" date="2020-11" db="EMBL/GenBank/DDBJ databases">
        <authorList>
            <consortium name="DOE Joint Genome Institute"/>
            <person name="Ahrendt S."/>
            <person name="Riley R."/>
            <person name="Andreopoulos W."/>
            <person name="Labutti K."/>
            <person name="Pangilinan J."/>
            <person name="Ruiz-Duenas F.J."/>
            <person name="Barrasa J.M."/>
            <person name="Sanchez-Garcia M."/>
            <person name="Camarero S."/>
            <person name="Miyauchi S."/>
            <person name="Serrano A."/>
            <person name="Linde D."/>
            <person name="Babiker R."/>
            <person name="Drula E."/>
            <person name="Ayuso-Fernandez I."/>
            <person name="Pacheco R."/>
            <person name="Padilla G."/>
            <person name="Ferreira P."/>
            <person name="Barriuso J."/>
            <person name="Kellner H."/>
            <person name="Castanera R."/>
            <person name="Alfaro M."/>
            <person name="Ramirez L."/>
            <person name="Pisabarro A.G."/>
            <person name="Kuo A."/>
            <person name="Tritt A."/>
            <person name="Lipzen A."/>
            <person name="He G."/>
            <person name="Yan M."/>
            <person name="Ng V."/>
            <person name="Cullen D."/>
            <person name="Martin F."/>
            <person name="Rosso M.-N."/>
            <person name="Henrissat B."/>
            <person name="Hibbett D."/>
            <person name="Martinez A.T."/>
            <person name="Grigoriev I.V."/>
        </authorList>
    </citation>
    <scope>NUCLEOTIDE SEQUENCE</scope>
    <source>
        <strain evidence="1">CIRM-BRFM 674</strain>
    </source>
</reference>
<organism evidence="1 2">
    <name type="scientific">Pholiota conissans</name>
    <dbReference type="NCBI Taxonomy" id="109636"/>
    <lineage>
        <taxon>Eukaryota</taxon>
        <taxon>Fungi</taxon>
        <taxon>Dikarya</taxon>
        <taxon>Basidiomycota</taxon>
        <taxon>Agaricomycotina</taxon>
        <taxon>Agaricomycetes</taxon>
        <taxon>Agaricomycetidae</taxon>
        <taxon>Agaricales</taxon>
        <taxon>Agaricineae</taxon>
        <taxon>Strophariaceae</taxon>
        <taxon>Pholiota</taxon>
    </lineage>
</organism>
<name>A0A9P6D3A1_9AGAR</name>
<sequence length="148" mass="16375">MLLIYPPATVLPQKDTSEDQVQLRELGKAEDAVVSFTNLLVKTGTTSIRLHCTVPTWSSSTDTCLDLYDLHQLKSRFLLFVHDLLQSLRAAGISASYSLSPSSSSLCLICQKPVSIDIFQQLQESSDKFKREQVTLIEAESGPCLIIT</sequence>
<dbReference type="AlphaFoldDB" id="A0A9P6D3A1"/>
<accession>A0A9P6D3A1</accession>
<protein>
    <submittedName>
        <fullName evidence="1">Uncharacterized protein</fullName>
    </submittedName>
</protein>